<dbReference type="EMBL" id="BAAAQB010000039">
    <property type="protein sequence ID" value="GAA2142427.1"/>
    <property type="molecule type" value="Genomic_DNA"/>
</dbReference>
<name>A0ABN2ZHU2_9MICC</name>
<organism evidence="2 3">
    <name type="scientific">Arthrobacter humicola</name>
    <dbReference type="NCBI Taxonomy" id="409291"/>
    <lineage>
        <taxon>Bacteria</taxon>
        <taxon>Bacillati</taxon>
        <taxon>Actinomycetota</taxon>
        <taxon>Actinomycetes</taxon>
        <taxon>Micrococcales</taxon>
        <taxon>Micrococcaceae</taxon>
        <taxon>Arthrobacter</taxon>
    </lineage>
</organism>
<proteinExistence type="predicted"/>
<evidence type="ECO:0000313" key="2">
    <source>
        <dbReference type="EMBL" id="GAA2142427.1"/>
    </source>
</evidence>
<feature type="compositionally biased region" description="Basic and acidic residues" evidence="1">
    <location>
        <begin position="28"/>
        <end position="42"/>
    </location>
</feature>
<accession>A0ABN2ZHU2</accession>
<feature type="compositionally biased region" description="Polar residues" evidence="1">
    <location>
        <begin position="81"/>
        <end position="96"/>
    </location>
</feature>
<evidence type="ECO:0000256" key="1">
    <source>
        <dbReference type="SAM" id="MobiDB-lite"/>
    </source>
</evidence>
<gene>
    <name evidence="2" type="ORF">GCM10009825_31830</name>
</gene>
<comment type="caution">
    <text evidence="2">The sequence shown here is derived from an EMBL/GenBank/DDBJ whole genome shotgun (WGS) entry which is preliminary data.</text>
</comment>
<feature type="region of interest" description="Disordered" evidence="1">
    <location>
        <begin position="19"/>
        <end position="96"/>
    </location>
</feature>
<reference evidence="2 3" key="1">
    <citation type="journal article" date="2019" name="Int. J. Syst. Evol. Microbiol.">
        <title>The Global Catalogue of Microorganisms (GCM) 10K type strain sequencing project: providing services to taxonomists for standard genome sequencing and annotation.</title>
        <authorList>
            <consortium name="The Broad Institute Genomics Platform"/>
            <consortium name="The Broad Institute Genome Sequencing Center for Infectious Disease"/>
            <person name="Wu L."/>
            <person name="Ma J."/>
        </authorList>
    </citation>
    <scope>NUCLEOTIDE SEQUENCE [LARGE SCALE GENOMIC DNA]</scope>
    <source>
        <strain evidence="2 3">JCM 15921</strain>
    </source>
</reference>
<sequence length="96" mass="10394">MCLAADGCLRLLIQQRHPPAGSIRLRRGHEPGQARADHHDIGLDPAPRHPTAARPDTINAGHGFMLTRPGVLGRRIHGTQHRSCNGRHTGSHNGCP</sequence>
<dbReference type="Proteomes" id="UP001500102">
    <property type="component" value="Unassembled WGS sequence"/>
</dbReference>
<evidence type="ECO:0000313" key="3">
    <source>
        <dbReference type="Proteomes" id="UP001500102"/>
    </source>
</evidence>
<protein>
    <submittedName>
        <fullName evidence="2">Uncharacterized protein</fullName>
    </submittedName>
</protein>
<keyword evidence="3" id="KW-1185">Reference proteome</keyword>